<sequence length="288" mass="32530">MIPVTYYPPATQCLVERNRELIADKPYAHFFRDELWLHDDVLPYLRAPMDPAQALRPRDELNRLLEPGYQEVETGYCGLPDGSGYTTSLTRFPGATAEMFRWWFWWHSVEAARYTLWFPWNHVSALAQDRGVLTAPGLTDEQRYIGNSHVIDEYIGADLQKITIDFVPPGELGIDEGALAGAGIHGSACGYVSLRTPGLRCATMVHLIRDTDDGFELRSRYFLADHLVLGRGNRTLDIDKLVPASAKTRFAGERLAYEQLLHDQIEFTHLASFLPDLYAEFGPGKNSP</sequence>
<evidence type="ECO:0000256" key="2">
    <source>
        <dbReference type="ARBA" id="ARBA00022723"/>
    </source>
</evidence>
<comment type="cofactor">
    <cofactor evidence="1">
        <name>Zn(2+)</name>
        <dbReference type="ChEBI" id="CHEBI:29105"/>
    </cofactor>
</comment>
<dbReference type="EMBL" id="CP045810">
    <property type="protein sequence ID" value="QHN41391.1"/>
    <property type="molecule type" value="Genomic_DNA"/>
</dbReference>
<dbReference type="RefSeq" id="WP_005184458.1">
    <property type="nucleotide sequence ID" value="NZ_CP045804.1"/>
</dbReference>
<organism evidence="6">
    <name type="scientific">Gordonia amarae</name>
    <dbReference type="NCBI Taxonomy" id="36821"/>
    <lineage>
        <taxon>Bacteria</taxon>
        <taxon>Bacillati</taxon>
        <taxon>Actinomycetota</taxon>
        <taxon>Actinomycetes</taxon>
        <taxon>Mycobacteriales</taxon>
        <taxon>Gordoniaceae</taxon>
        <taxon>Gordonia</taxon>
    </lineage>
</organism>
<keyword evidence="3" id="KW-0378">Hydrolase</keyword>
<accession>A0A857KQ80</accession>
<keyword evidence="4" id="KW-0862">Zinc</keyword>
<reference evidence="6" key="1">
    <citation type="journal article" date="2021" name="Nat. Microbiol.">
        <title>Cocultivation of an ultrasmall environmental parasitic bacterium with lytic ability against bacteria associated with wastewater foams.</title>
        <authorList>
            <person name="Batinovic S."/>
            <person name="Rose J.J.A."/>
            <person name="Ratcliffe J."/>
            <person name="Seviour R.J."/>
            <person name="Petrovski S."/>
        </authorList>
    </citation>
    <scope>NUCLEOTIDE SEQUENCE</scope>
    <source>
        <strain evidence="6">CON44</strain>
    </source>
</reference>
<evidence type="ECO:0000256" key="1">
    <source>
        <dbReference type="ARBA" id="ARBA00001947"/>
    </source>
</evidence>
<dbReference type="Pfam" id="PF18089">
    <property type="entry name" value="DAPG_hydrolase"/>
    <property type="match status" value="1"/>
</dbReference>
<comment type="similarity">
    <text evidence="5">Belongs to the DAPG/phloretin hydrolase family.</text>
</comment>
<dbReference type="GO" id="GO:0016787">
    <property type="term" value="F:hydrolase activity"/>
    <property type="evidence" value="ECO:0007669"/>
    <property type="project" value="UniProtKB-KW"/>
</dbReference>
<proteinExistence type="inferred from homology"/>
<keyword evidence="2" id="KW-0479">Metal-binding</keyword>
<evidence type="ECO:0000256" key="5">
    <source>
        <dbReference type="ARBA" id="ARBA00023459"/>
    </source>
</evidence>
<dbReference type="AlphaFoldDB" id="A0A857KQ80"/>
<dbReference type="InterPro" id="IPR041526">
    <property type="entry name" value="DAPG_hydrolase"/>
</dbReference>
<gene>
    <name evidence="6" type="ORF">GII30_21490</name>
</gene>
<evidence type="ECO:0000256" key="4">
    <source>
        <dbReference type="ARBA" id="ARBA00022833"/>
    </source>
</evidence>
<name>A0A857KQ80_9ACTN</name>
<protein>
    <submittedName>
        <fullName evidence="6">Uncharacterized protein</fullName>
    </submittedName>
</protein>
<evidence type="ECO:0000313" key="6">
    <source>
        <dbReference type="EMBL" id="QHN41391.1"/>
    </source>
</evidence>
<evidence type="ECO:0000256" key="3">
    <source>
        <dbReference type="ARBA" id="ARBA00022801"/>
    </source>
</evidence>
<dbReference type="GO" id="GO:0046872">
    <property type="term" value="F:metal ion binding"/>
    <property type="evidence" value="ECO:0007669"/>
    <property type="project" value="UniProtKB-KW"/>
</dbReference>